<organism evidence="6 7">
    <name type="scientific">Streptomyces anatolicus</name>
    <dbReference type="NCBI Taxonomy" id="2675858"/>
    <lineage>
        <taxon>Bacteria</taxon>
        <taxon>Bacillati</taxon>
        <taxon>Actinomycetota</taxon>
        <taxon>Actinomycetes</taxon>
        <taxon>Kitasatosporales</taxon>
        <taxon>Streptomycetaceae</taxon>
        <taxon>Streptomyces</taxon>
    </lineage>
</organism>
<evidence type="ECO:0000256" key="5">
    <source>
        <dbReference type="SAM" id="MobiDB-lite"/>
    </source>
</evidence>
<keyword evidence="3" id="KW-0378">Hydrolase</keyword>
<sequence length="504" mass="50904">MPRSSRTVRLTLPLVAASLLVGGGLSALALGQGSAEATAGAGRADVAAEPSDDFNGDGYGDLVVGASDGTVSGKTEAGYVAVTYGAKNGLDPARKKIISRSTSGVPGAATAKEHFGSAFTKGDLDRDGYADLVIGVGGRGADAGSVILWGSRSGLTGGTKIAAYGRTPTAGDFDGDGTTDLALFAGAPTYGDDGVAQQARLWKGPIARTGKPAKTLDFMDRSQWDRGSDQRPDPTCADPDRECENGPRSLSGPVTPEAVGDLNGDGYDDIAMGRYAGDGEWGWGLLYGSPTGFKHERAYGASGALAIGDLNGDGYDDLVRGDSDYPDYKSRVYVTYGSADGLKEPAQKFDQKTPGVPGAEEEGDNFGRSVAVGDVTGDGYADVAVGAVGEDVGTVTAAGSVVLLRGSADGVTGAGAQVFHQNTAGVPGVAEKDDLFGSATALLDVTGDGHADLAASAVLENARAGAVWSLRGTATGLTATGSVAFGPKDVGAPNTNARFGERLR</sequence>
<keyword evidence="4" id="KW-0325">Glycoprotein</keyword>
<evidence type="ECO:0008006" key="8">
    <source>
        <dbReference type="Google" id="ProtNLM"/>
    </source>
</evidence>
<gene>
    <name evidence="6" type="ORF">GKQ77_14690</name>
</gene>
<dbReference type="Pfam" id="PF01839">
    <property type="entry name" value="FG-GAP"/>
    <property type="match status" value="5"/>
</dbReference>
<dbReference type="Gene3D" id="2.130.10.130">
    <property type="entry name" value="Integrin alpha, N-terminal"/>
    <property type="match status" value="4"/>
</dbReference>
<comment type="caution">
    <text evidence="6">The sequence shown here is derived from an EMBL/GenBank/DDBJ whole genome shotgun (WGS) entry which is preliminary data.</text>
</comment>
<evidence type="ECO:0000313" key="6">
    <source>
        <dbReference type="EMBL" id="MBW5422794.1"/>
    </source>
</evidence>
<keyword evidence="2" id="KW-0677">Repeat</keyword>
<name>A0ABS6YN11_9ACTN</name>
<feature type="compositionally biased region" description="Basic and acidic residues" evidence="5">
    <location>
        <begin position="217"/>
        <end position="245"/>
    </location>
</feature>
<dbReference type="SUPFAM" id="SSF69318">
    <property type="entry name" value="Integrin alpha N-terminal domain"/>
    <property type="match status" value="1"/>
</dbReference>
<reference evidence="6 7" key="1">
    <citation type="submission" date="2019-11" db="EMBL/GenBank/DDBJ databases">
        <authorList>
            <person name="Ay H."/>
        </authorList>
    </citation>
    <scope>NUCLEOTIDE SEQUENCE [LARGE SCALE GENOMIC DNA]</scope>
    <source>
        <strain evidence="6 7">BG9H</strain>
    </source>
</reference>
<feature type="region of interest" description="Disordered" evidence="5">
    <location>
        <begin position="345"/>
        <end position="366"/>
    </location>
</feature>
<evidence type="ECO:0000256" key="3">
    <source>
        <dbReference type="ARBA" id="ARBA00022801"/>
    </source>
</evidence>
<evidence type="ECO:0000256" key="1">
    <source>
        <dbReference type="ARBA" id="ARBA00022729"/>
    </source>
</evidence>
<evidence type="ECO:0000256" key="4">
    <source>
        <dbReference type="ARBA" id="ARBA00023180"/>
    </source>
</evidence>
<keyword evidence="7" id="KW-1185">Reference proteome</keyword>
<keyword evidence="1" id="KW-0732">Signal</keyword>
<dbReference type="SMART" id="SM00191">
    <property type="entry name" value="Int_alpha"/>
    <property type="match status" value="4"/>
</dbReference>
<dbReference type="InterPro" id="IPR013517">
    <property type="entry name" value="FG-GAP"/>
</dbReference>
<dbReference type="EMBL" id="WMBF01000134">
    <property type="protein sequence ID" value="MBW5422794.1"/>
    <property type="molecule type" value="Genomic_DNA"/>
</dbReference>
<dbReference type="PROSITE" id="PS51470">
    <property type="entry name" value="FG_GAP"/>
    <property type="match status" value="1"/>
</dbReference>
<protein>
    <recommendedName>
        <fullName evidence="8">Integrin-like protein</fullName>
    </recommendedName>
</protein>
<dbReference type="InterPro" id="IPR028994">
    <property type="entry name" value="Integrin_alpha_N"/>
</dbReference>
<proteinExistence type="predicted"/>
<dbReference type="PANTHER" id="PTHR23221">
    <property type="entry name" value="GLYCOSYLPHOSPHATIDYLINOSITOL PHOSPHOLIPASE D"/>
    <property type="match status" value="1"/>
</dbReference>
<evidence type="ECO:0000256" key="2">
    <source>
        <dbReference type="ARBA" id="ARBA00022737"/>
    </source>
</evidence>
<dbReference type="PANTHER" id="PTHR23221:SF7">
    <property type="entry name" value="PHOSPHATIDYLINOSITOL-GLYCAN-SPECIFIC PHOSPHOLIPASE D"/>
    <property type="match status" value="1"/>
</dbReference>
<dbReference type="InterPro" id="IPR013519">
    <property type="entry name" value="Int_alpha_beta-p"/>
</dbReference>
<evidence type="ECO:0000313" key="7">
    <source>
        <dbReference type="Proteomes" id="UP001197114"/>
    </source>
</evidence>
<feature type="region of interest" description="Disordered" evidence="5">
    <location>
        <begin position="212"/>
        <end position="261"/>
    </location>
</feature>
<dbReference type="Proteomes" id="UP001197114">
    <property type="component" value="Unassembled WGS sequence"/>
</dbReference>
<accession>A0ABS6YN11</accession>
<dbReference type="RefSeq" id="WP_219689201.1">
    <property type="nucleotide sequence ID" value="NZ_WMBF01000134.1"/>
</dbReference>